<gene>
    <name evidence="3" type="ORF">LPJ64_001466</name>
</gene>
<accession>A0A9W7XPV7</accession>
<keyword evidence="1" id="KW-0812">Transmembrane</keyword>
<dbReference type="InterPro" id="IPR001623">
    <property type="entry name" value="DnaJ_domain"/>
</dbReference>
<sequence length="174" mass="18680">MAPATDYYALLGVSSTATSEEIRTAYMKKAVRTHPDRNPSPTATQEFQQLADAYYTLSDPARRATYDRDRPHTTEHADAENVFGDVFEDLLRPEVVSNSAFWATLGLVSGAVLGFILANLPGAFIGGFAGKKLGAVRDSTGRPVYDSFKELPHARKAQVLAAIAAHVLGAGAPK</sequence>
<dbReference type="Proteomes" id="UP001145021">
    <property type="component" value="Unassembled WGS sequence"/>
</dbReference>
<evidence type="ECO:0000256" key="1">
    <source>
        <dbReference type="SAM" id="Phobius"/>
    </source>
</evidence>
<keyword evidence="4" id="KW-1185">Reference proteome</keyword>
<dbReference type="CDD" id="cd06257">
    <property type="entry name" value="DnaJ"/>
    <property type="match status" value="1"/>
</dbReference>
<organism evidence="3 4">
    <name type="scientific">Coemansia asiatica</name>
    <dbReference type="NCBI Taxonomy" id="1052880"/>
    <lineage>
        <taxon>Eukaryota</taxon>
        <taxon>Fungi</taxon>
        <taxon>Fungi incertae sedis</taxon>
        <taxon>Zoopagomycota</taxon>
        <taxon>Kickxellomycotina</taxon>
        <taxon>Kickxellomycetes</taxon>
        <taxon>Kickxellales</taxon>
        <taxon>Kickxellaceae</taxon>
        <taxon>Coemansia</taxon>
    </lineage>
</organism>
<feature type="domain" description="J" evidence="2">
    <location>
        <begin position="6"/>
        <end position="70"/>
    </location>
</feature>
<keyword evidence="1" id="KW-0472">Membrane</keyword>
<dbReference type="InterPro" id="IPR036869">
    <property type="entry name" value="J_dom_sf"/>
</dbReference>
<reference evidence="3" key="1">
    <citation type="submission" date="2022-07" db="EMBL/GenBank/DDBJ databases">
        <title>Phylogenomic reconstructions and comparative analyses of Kickxellomycotina fungi.</title>
        <authorList>
            <person name="Reynolds N.K."/>
            <person name="Stajich J.E."/>
            <person name="Barry K."/>
            <person name="Grigoriev I.V."/>
            <person name="Crous P."/>
            <person name="Smith M.E."/>
        </authorList>
    </citation>
    <scope>NUCLEOTIDE SEQUENCE</scope>
    <source>
        <strain evidence="3">NBRC 105413</strain>
    </source>
</reference>
<evidence type="ECO:0000259" key="2">
    <source>
        <dbReference type="PROSITE" id="PS50076"/>
    </source>
</evidence>
<dbReference type="EMBL" id="JANBOH010000038">
    <property type="protein sequence ID" value="KAJ1647135.1"/>
    <property type="molecule type" value="Genomic_DNA"/>
</dbReference>
<protein>
    <recommendedName>
        <fullName evidence="2">J domain-containing protein</fullName>
    </recommendedName>
</protein>
<dbReference type="SUPFAM" id="SSF46565">
    <property type="entry name" value="Chaperone J-domain"/>
    <property type="match status" value="1"/>
</dbReference>
<dbReference type="PANTHER" id="PTHR43908:SF3">
    <property type="entry name" value="AT29763P-RELATED"/>
    <property type="match status" value="1"/>
</dbReference>
<dbReference type="SMART" id="SM00271">
    <property type="entry name" value="DnaJ"/>
    <property type="match status" value="1"/>
</dbReference>
<dbReference type="Pfam" id="PF00226">
    <property type="entry name" value="DnaJ"/>
    <property type="match status" value="1"/>
</dbReference>
<keyword evidence="1" id="KW-1133">Transmembrane helix</keyword>
<name>A0A9W7XPV7_9FUNG</name>
<dbReference type="GO" id="GO:0030544">
    <property type="term" value="F:Hsp70 protein binding"/>
    <property type="evidence" value="ECO:0007669"/>
    <property type="project" value="TreeGrafter"/>
</dbReference>
<comment type="caution">
    <text evidence="3">The sequence shown here is derived from an EMBL/GenBank/DDBJ whole genome shotgun (WGS) entry which is preliminary data.</text>
</comment>
<dbReference type="InterPro" id="IPR051100">
    <property type="entry name" value="DnaJ_subfamily_B/C"/>
</dbReference>
<proteinExistence type="predicted"/>
<dbReference type="AlphaFoldDB" id="A0A9W7XPV7"/>
<evidence type="ECO:0000313" key="3">
    <source>
        <dbReference type="EMBL" id="KAJ1647135.1"/>
    </source>
</evidence>
<dbReference type="Gene3D" id="1.10.287.110">
    <property type="entry name" value="DnaJ domain"/>
    <property type="match status" value="1"/>
</dbReference>
<dbReference type="PANTHER" id="PTHR43908">
    <property type="entry name" value="AT29763P-RELATED"/>
    <property type="match status" value="1"/>
</dbReference>
<dbReference type="PRINTS" id="PR00625">
    <property type="entry name" value="JDOMAIN"/>
</dbReference>
<dbReference type="GO" id="GO:0071218">
    <property type="term" value="P:cellular response to misfolded protein"/>
    <property type="evidence" value="ECO:0007669"/>
    <property type="project" value="TreeGrafter"/>
</dbReference>
<feature type="transmembrane region" description="Helical" evidence="1">
    <location>
        <begin position="100"/>
        <end position="129"/>
    </location>
</feature>
<dbReference type="GO" id="GO:0005789">
    <property type="term" value="C:endoplasmic reticulum membrane"/>
    <property type="evidence" value="ECO:0007669"/>
    <property type="project" value="TreeGrafter"/>
</dbReference>
<evidence type="ECO:0000313" key="4">
    <source>
        <dbReference type="Proteomes" id="UP001145021"/>
    </source>
</evidence>
<dbReference type="PROSITE" id="PS50076">
    <property type="entry name" value="DNAJ_2"/>
    <property type="match status" value="1"/>
</dbReference>